<dbReference type="EMBL" id="AMZH03017546">
    <property type="protein sequence ID" value="RRT42854.1"/>
    <property type="molecule type" value="Genomic_DNA"/>
</dbReference>
<feature type="region of interest" description="Disordered" evidence="1">
    <location>
        <begin position="1"/>
        <end position="45"/>
    </location>
</feature>
<evidence type="ECO:0000313" key="3">
    <source>
        <dbReference type="Proteomes" id="UP000287651"/>
    </source>
</evidence>
<comment type="caution">
    <text evidence="2">The sequence shown here is derived from an EMBL/GenBank/DDBJ whole genome shotgun (WGS) entry which is preliminary data.</text>
</comment>
<organism evidence="2 3">
    <name type="scientific">Ensete ventricosum</name>
    <name type="common">Abyssinian banana</name>
    <name type="synonym">Musa ensete</name>
    <dbReference type="NCBI Taxonomy" id="4639"/>
    <lineage>
        <taxon>Eukaryota</taxon>
        <taxon>Viridiplantae</taxon>
        <taxon>Streptophyta</taxon>
        <taxon>Embryophyta</taxon>
        <taxon>Tracheophyta</taxon>
        <taxon>Spermatophyta</taxon>
        <taxon>Magnoliopsida</taxon>
        <taxon>Liliopsida</taxon>
        <taxon>Zingiberales</taxon>
        <taxon>Musaceae</taxon>
        <taxon>Ensete</taxon>
    </lineage>
</organism>
<name>A0A426XTP6_ENSVE</name>
<gene>
    <name evidence="2" type="ORF">B296_00056833</name>
</gene>
<sequence>MPHACPQHGRPPTVPATLNTSAEDTTKMDGKCTTGRPRTSIKATPVGLSGMSIHSYNTYKRKLRRREGARHSLIYKANLAIGGASLGGPPPKKVFSCRPDHVVPTPWTRQII</sequence>
<proteinExistence type="predicted"/>
<evidence type="ECO:0000313" key="2">
    <source>
        <dbReference type="EMBL" id="RRT42854.1"/>
    </source>
</evidence>
<dbReference type="AlphaFoldDB" id="A0A426XTP6"/>
<dbReference type="Proteomes" id="UP000287651">
    <property type="component" value="Unassembled WGS sequence"/>
</dbReference>
<accession>A0A426XTP6</accession>
<reference evidence="2 3" key="1">
    <citation type="journal article" date="2014" name="Agronomy (Basel)">
        <title>A Draft Genome Sequence for Ensete ventricosum, the Drought-Tolerant Tree Against Hunger.</title>
        <authorList>
            <person name="Harrison J."/>
            <person name="Moore K.A."/>
            <person name="Paszkiewicz K."/>
            <person name="Jones T."/>
            <person name="Grant M."/>
            <person name="Ambacheew D."/>
            <person name="Muzemil S."/>
            <person name="Studholme D.J."/>
        </authorList>
    </citation>
    <scope>NUCLEOTIDE SEQUENCE [LARGE SCALE GENOMIC DNA]</scope>
</reference>
<evidence type="ECO:0000256" key="1">
    <source>
        <dbReference type="SAM" id="MobiDB-lite"/>
    </source>
</evidence>
<protein>
    <submittedName>
        <fullName evidence="2">Uncharacterized protein</fullName>
    </submittedName>
</protein>